<dbReference type="AlphaFoldDB" id="A0A4S8L7C7"/>
<dbReference type="EMBL" id="ML179607">
    <property type="protein sequence ID" value="THU84313.1"/>
    <property type="molecule type" value="Genomic_DNA"/>
</dbReference>
<feature type="non-terminal residue" evidence="1">
    <location>
        <position position="1"/>
    </location>
</feature>
<proteinExistence type="predicted"/>
<evidence type="ECO:0000313" key="1">
    <source>
        <dbReference type="EMBL" id="THU84313.1"/>
    </source>
</evidence>
<name>A0A4S8L7C7_DENBC</name>
<keyword evidence="2" id="KW-1185">Reference proteome</keyword>
<protein>
    <submittedName>
        <fullName evidence="1">Uncharacterized protein</fullName>
    </submittedName>
</protein>
<accession>A0A4S8L7C7</accession>
<dbReference type="OrthoDB" id="2019572at2759"/>
<evidence type="ECO:0000313" key="2">
    <source>
        <dbReference type="Proteomes" id="UP000297245"/>
    </source>
</evidence>
<sequence>RPCNLHLVYLYTPDRSVGVNDWKESDDILKLQVMSTTAPNSGYPRLRLVLVISGKISSNDKPEPNLEILPKPVGVDTVVNLDWLLRTDPNNLYPFVTALPSGNVFVDMHCYTLSFVGTYYNEARILNPTAFDTIKTMPNMPDNVNNLEDLLQDPIRFPSVLGNYLSSGDGRTWTVDREEKEMRRRYCVERMTNRGRWGTELEREIPIRTFSRYLKSQTDTYSFPANIPNLQANVWTVGLG</sequence>
<gene>
    <name evidence="1" type="ORF">K435DRAFT_806814</name>
</gene>
<dbReference type="Proteomes" id="UP000297245">
    <property type="component" value="Unassembled WGS sequence"/>
</dbReference>
<reference evidence="1 2" key="1">
    <citation type="journal article" date="2019" name="Nat. Ecol. Evol.">
        <title>Megaphylogeny resolves global patterns of mushroom evolution.</title>
        <authorList>
            <person name="Varga T."/>
            <person name="Krizsan K."/>
            <person name="Foldi C."/>
            <person name="Dima B."/>
            <person name="Sanchez-Garcia M."/>
            <person name="Sanchez-Ramirez S."/>
            <person name="Szollosi G.J."/>
            <person name="Szarkandi J.G."/>
            <person name="Papp V."/>
            <person name="Albert L."/>
            <person name="Andreopoulos W."/>
            <person name="Angelini C."/>
            <person name="Antonin V."/>
            <person name="Barry K.W."/>
            <person name="Bougher N.L."/>
            <person name="Buchanan P."/>
            <person name="Buyck B."/>
            <person name="Bense V."/>
            <person name="Catcheside P."/>
            <person name="Chovatia M."/>
            <person name="Cooper J."/>
            <person name="Damon W."/>
            <person name="Desjardin D."/>
            <person name="Finy P."/>
            <person name="Geml J."/>
            <person name="Haridas S."/>
            <person name="Hughes K."/>
            <person name="Justo A."/>
            <person name="Karasinski D."/>
            <person name="Kautmanova I."/>
            <person name="Kiss B."/>
            <person name="Kocsube S."/>
            <person name="Kotiranta H."/>
            <person name="LaButti K.M."/>
            <person name="Lechner B.E."/>
            <person name="Liimatainen K."/>
            <person name="Lipzen A."/>
            <person name="Lukacs Z."/>
            <person name="Mihaltcheva S."/>
            <person name="Morgado L.N."/>
            <person name="Niskanen T."/>
            <person name="Noordeloos M.E."/>
            <person name="Ohm R.A."/>
            <person name="Ortiz-Santana B."/>
            <person name="Ovrebo C."/>
            <person name="Racz N."/>
            <person name="Riley R."/>
            <person name="Savchenko A."/>
            <person name="Shiryaev A."/>
            <person name="Soop K."/>
            <person name="Spirin V."/>
            <person name="Szebenyi C."/>
            <person name="Tomsovsky M."/>
            <person name="Tulloss R.E."/>
            <person name="Uehling J."/>
            <person name="Grigoriev I.V."/>
            <person name="Vagvolgyi C."/>
            <person name="Papp T."/>
            <person name="Martin F.M."/>
            <person name="Miettinen O."/>
            <person name="Hibbett D.S."/>
            <person name="Nagy L.G."/>
        </authorList>
    </citation>
    <scope>NUCLEOTIDE SEQUENCE [LARGE SCALE GENOMIC DNA]</scope>
    <source>
        <strain evidence="1 2">CBS 962.96</strain>
    </source>
</reference>
<organism evidence="1 2">
    <name type="scientific">Dendrothele bispora (strain CBS 962.96)</name>
    <dbReference type="NCBI Taxonomy" id="1314807"/>
    <lineage>
        <taxon>Eukaryota</taxon>
        <taxon>Fungi</taxon>
        <taxon>Dikarya</taxon>
        <taxon>Basidiomycota</taxon>
        <taxon>Agaricomycotina</taxon>
        <taxon>Agaricomycetes</taxon>
        <taxon>Agaricomycetidae</taxon>
        <taxon>Agaricales</taxon>
        <taxon>Agaricales incertae sedis</taxon>
        <taxon>Dendrothele</taxon>
    </lineage>
</organism>